<protein>
    <submittedName>
        <fullName evidence="1">HDC03687</fullName>
    </submittedName>
</protein>
<proteinExistence type="predicted"/>
<gene>
    <name evidence="1" type="ORF">HDC03687</name>
</gene>
<evidence type="ECO:0000313" key="1">
    <source>
        <dbReference type="EMBL" id="DAA03802.1"/>
    </source>
</evidence>
<name>Q6IH13_DROME</name>
<organism evidence="1">
    <name type="scientific">Drosophila melanogaster</name>
    <name type="common">Fruit fly</name>
    <dbReference type="NCBI Taxonomy" id="7227"/>
    <lineage>
        <taxon>Eukaryota</taxon>
        <taxon>Metazoa</taxon>
        <taxon>Ecdysozoa</taxon>
        <taxon>Arthropoda</taxon>
        <taxon>Hexapoda</taxon>
        <taxon>Insecta</taxon>
        <taxon>Pterygota</taxon>
        <taxon>Neoptera</taxon>
        <taxon>Endopterygota</taxon>
        <taxon>Diptera</taxon>
        <taxon>Brachycera</taxon>
        <taxon>Muscomorpha</taxon>
        <taxon>Ephydroidea</taxon>
        <taxon>Drosophilidae</taxon>
        <taxon>Drosophila</taxon>
        <taxon>Sophophora</taxon>
    </lineage>
</organism>
<reference evidence="1" key="1">
    <citation type="journal article" date="2003" name="Genome Biol.">
        <title>An integrated gene annotation and transcriptional profiling approach towards the full gene content of the Drosophila genome.</title>
        <authorList>
            <person name="Hild M."/>
            <person name="Beckmann B."/>
            <person name="Haas S.A."/>
            <person name="Koch B."/>
            <person name="Solovyev V."/>
            <person name="Busold C."/>
            <person name="Fellenberg K."/>
            <person name="Boutros M."/>
            <person name="Vingron M."/>
            <person name="Sauer F."/>
            <person name="Hoheisel J.D."/>
            <person name="Paro R."/>
        </authorList>
    </citation>
    <scope>NUCLEOTIDE SEQUENCE</scope>
</reference>
<accession>Q6IH13</accession>
<dbReference type="AlphaFoldDB" id="Q6IH13"/>
<dbReference type="EMBL" id="BK003603">
    <property type="protein sequence ID" value="DAA03802.1"/>
    <property type="molecule type" value="Genomic_DNA"/>
</dbReference>
<sequence>MAANPIIHTHNNAYRRKRSTKVCWLERVTATRLHPIILPSAVVTTEAAHTANLPSGCPQLFAHHSAVVRVVIRIFRQQSGLLLFQFVNHLGEILLKVFRYQFKRPGRYEMPKYWRITSTVELFNNSAQVQSVSRTDRRAINMRYGSTGHTSAFVSRFIQYKTGVMDFTLSCENIRSFLLLEERIHRGLRILMGMRVLTRGGCCCKGWFWAGFWNIMPLSASWPTCLSTPCEGGMVYGGLTIPPGPTCNQSCNPIPD</sequence>